<dbReference type="Pfam" id="PF04547">
    <property type="entry name" value="Anoctamin"/>
    <property type="match status" value="1"/>
</dbReference>
<dbReference type="EMBL" id="JAHRIM010075521">
    <property type="protein sequence ID" value="MEQ2274224.1"/>
    <property type="molecule type" value="Genomic_DNA"/>
</dbReference>
<dbReference type="Proteomes" id="UP001444071">
    <property type="component" value="Unassembled WGS sequence"/>
</dbReference>
<keyword evidence="6 8" id="KW-0472">Membrane</keyword>
<evidence type="ECO:0000259" key="10">
    <source>
        <dbReference type="Pfam" id="PF16178"/>
    </source>
</evidence>
<sequence length="235" mass="27969">ESDDGKTYFVKIHAPWEVLATYADVLKIKVPFKVSDMPDDRELPMNWLSTPFRLPKEIMHPEPDYFTAPFSKSKSDFFLIGNQDTFFSPSTRNRIVYYILSRCLYVSEECGDKKGIKRLLNNGSYTSAFPLHDSRYWIRSKDGNCESERYDLYKHWAKFFCFFKEQPINRIRNYYGEKIGIYFAWLGFYTEMLLFAAVVGTICFTYGFLTYDDNEWRYVPQRLQPRFLVLQFLLS</sequence>
<dbReference type="InterPro" id="IPR032394">
    <property type="entry name" value="Anoct_dimer"/>
</dbReference>
<evidence type="ECO:0000256" key="3">
    <source>
        <dbReference type="ARBA" id="ARBA00022475"/>
    </source>
</evidence>
<evidence type="ECO:0000256" key="6">
    <source>
        <dbReference type="ARBA" id="ARBA00023136"/>
    </source>
</evidence>
<organism evidence="11 12">
    <name type="scientific">Xenotaenia resolanae</name>
    <dbReference type="NCBI Taxonomy" id="208358"/>
    <lineage>
        <taxon>Eukaryota</taxon>
        <taxon>Metazoa</taxon>
        <taxon>Chordata</taxon>
        <taxon>Craniata</taxon>
        <taxon>Vertebrata</taxon>
        <taxon>Euteleostomi</taxon>
        <taxon>Actinopterygii</taxon>
        <taxon>Neopterygii</taxon>
        <taxon>Teleostei</taxon>
        <taxon>Neoteleostei</taxon>
        <taxon>Acanthomorphata</taxon>
        <taxon>Ovalentaria</taxon>
        <taxon>Atherinomorphae</taxon>
        <taxon>Cyprinodontiformes</taxon>
        <taxon>Goodeidae</taxon>
        <taxon>Xenotaenia</taxon>
    </lineage>
</organism>
<evidence type="ECO:0000256" key="8">
    <source>
        <dbReference type="RuleBase" id="RU280814"/>
    </source>
</evidence>
<gene>
    <name evidence="11" type="ORF">XENORESO_016493</name>
</gene>
<keyword evidence="12" id="KW-1185">Reference proteome</keyword>
<proteinExistence type="inferred from homology"/>
<keyword evidence="3" id="KW-1003">Cell membrane</keyword>
<keyword evidence="5 8" id="KW-1133">Transmembrane helix</keyword>
<keyword evidence="4 8" id="KW-0812">Transmembrane</keyword>
<reference evidence="11 12" key="1">
    <citation type="submission" date="2021-06" db="EMBL/GenBank/DDBJ databases">
        <authorList>
            <person name="Palmer J.M."/>
        </authorList>
    </citation>
    <scope>NUCLEOTIDE SEQUENCE [LARGE SCALE GENOMIC DNA]</scope>
    <source>
        <strain evidence="11 12">XR_2019</strain>
        <tissue evidence="11">Muscle</tissue>
    </source>
</reference>
<protein>
    <recommendedName>
        <fullName evidence="8">Anoctamin</fullName>
    </recommendedName>
</protein>
<evidence type="ECO:0000259" key="9">
    <source>
        <dbReference type="Pfam" id="PF04547"/>
    </source>
</evidence>
<evidence type="ECO:0000256" key="7">
    <source>
        <dbReference type="ARBA" id="ARBA00023180"/>
    </source>
</evidence>
<accession>A0ABV0WYQ9</accession>
<evidence type="ECO:0000256" key="1">
    <source>
        <dbReference type="ARBA" id="ARBA00004651"/>
    </source>
</evidence>
<dbReference type="PANTHER" id="PTHR12308">
    <property type="entry name" value="ANOCTAMIN"/>
    <property type="match status" value="1"/>
</dbReference>
<dbReference type="InterPro" id="IPR049452">
    <property type="entry name" value="Anoctamin_TM"/>
</dbReference>
<dbReference type="Pfam" id="PF16178">
    <property type="entry name" value="Anoct_dimer"/>
    <property type="match status" value="1"/>
</dbReference>
<evidence type="ECO:0000256" key="4">
    <source>
        <dbReference type="ARBA" id="ARBA00022692"/>
    </source>
</evidence>
<evidence type="ECO:0000256" key="2">
    <source>
        <dbReference type="ARBA" id="ARBA00009671"/>
    </source>
</evidence>
<evidence type="ECO:0000256" key="5">
    <source>
        <dbReference type="ARBA" id="ARBA00022989"/>
    </source>
</evidence>
<name>A0ABV0WYQ9_9TELE</name>
<feature type="domain" description="Anoctamin transmembrane" evidence="9">
    <location>
        <begin position="171"/>
        <end position="215"/>
    </location>
</feature>
<dbReference type="PANTHER" id="PTHR12308:SF23">
    <property type="entry name" value="ANOCTAMIN-5"/>
    <property type="match status" value="1"/>
</dbReference>
<dbReference type="InterPro" id="IPR007632">
    <property type="entry name" value="Anoctamin"/>
</dbReference>
<feature type="domain" description="Anoctamin dimerisation" evidence="10">
    <location>
        <begin position="3"/>
        <end position="168"/>
    </location>
</feature>
<comment type="caution">
    <text evidence="8">Lacks conserved residue(s) required for the propagation of feature annotation.</text>
</comment>
<feature type="non-terminal residue" evidence="11">
    <location>
        <position position="1"/>
    </location>
</feature>
<comment type="caution">
    <text evidence="11">The sequence shown here is derived from an EMBL/GenBank/DDBJ whole genome shotgun (WGS) entry which is preliminary data.</text>
</comment>
<evidence type="ECO:0000313" key="11">
    <source>
        <dbReference type="EMBL" id="MEQ2274224.1"/>
    </source>
</evidence>
<comment type="similarity">
    <text evidence="2 8">Belongs to the anoctamin family.</text>
</comment>
<feature type="transmembrane region" description="Helical" evidence="8">
    <location>
        <begin position="179"/>
        <end position="209"/>
    </location>
</feature>
<keyword evidence="7" id="KW-0325">Glycoprotein</keyword>
<evidence type="ECO:0000313" key="12">
    <source>
        <dbReference type="Proteomes" id="UP001444071"/>
    </source>
</evidence>
<comment type="subcellular location">
    <subcellularLocation>
        <location evidence="1">Cell membrane</location>
        <topology evidence="1">Multi-pass membrane protein</topology>
    </subcellularLocation>
    <subcellularLocation>
        <location evidence="8">Membrane</location>
        <topology evidence="8">Multi-pass membrane protein</topology>
    </subcellularLocation>
</comment>